<dbReference type="PANTHER" id="PTHR33164">
    <property type="entry name" value="TRANSCRIPTIONAL REGULATOR, MARR FAMILY"/>
    <property type="match status" value="1"/>
</dbReference>
<keyword evidence="1" id="KW-0805">Transcription regulation</keyword>
<keyword evidence="2" id="KW-0238">DNA-binding</keyword>
<dbReference type="AlphaFoldDB" id="A0A8I0AMM5"/>
<gene>
    <name evidence="5" type="ORF">H8S09_10055</name>
</gene>
<dbReference type="PROSITE" id="PS01117">
    <property type="entry name" value="HTH_MARR_1"/>
    <property type="match status" value="1"/>
</dbReference>
<keyword evidence="3" id="KW-0804">Transcription</keyword>
<proteinExistence type="predicted"/>
<dbReference type="Proteomes" id="UP000615234">
    <property type="component" value="Unassembled WGS sequence"/>
</dbReference>
<feature type="domain" description="HTH marR-type" evidence="4">
    <location>
        <begin position="18"/>
        <end position="151"/>
    </location>
</feature>
<evidence type="ECO:0000256" key="3">
    <source>
        <dbReference type="ARBA" id="ARBA00023163"/>
    </source>
</evidence>
<name>A0A8I0AMM5_9FIRM</name>
<dbReference type="GO" id="GO:0003677">
    <property type="term" value="F:DNA binding"/>
    <property type="evidence" value="ECO:0007669"/>
    <property type="project" value="UniProtKB-KW"/>
</dbReference>
<dbReference type="InterPro" id="IPR036390">
    <property type="entry name" value="WH_DNA-bd_sf"/>
</dbReference>
<evidence type="ECO:0000259" key="4">
    <source>
        <dbReference type="PROSITE" id="PS50995"/>
    </source>
</evidence>
<evidence type="ECO:0000256" key="2">
    <source>
        <dbReference type="ARBA" id="ARBA00023125"/>
    </source>
</evidence>
<dbReference type="Gene3D" id="1.10.10.10">
    <property type="entry name" value="Winged helix-like DNA-binding domain superfamily/Winged helix DNA-binding domain"/>
    <property type="match status" value="1"/>
</dbReference>
<comment type="caution">
    <text evidence="5">The sequence shown here is derived from an EMBL/GenBank/DDBJ whole genome shotgun (WGS) entry which is preliminary data.</text>
</comment>
<dbReference type="InterPro" id="IPR039422">
    <property type="entry name" value="MarR/SlyA-like"/>
</dbReference>
<dbReference type="PROSITE" id="PS50995">
    <property type="entry name" value="HTH_MARR_2"/>
    <property type="match status" value="1"/>
</dbReference>
<dbReference type="SUPFAM" id="SSF46785">
    <property type="entry name" value="Winged helix' DNA-binding domain"/>
    <property type="match status" value="1"/>
</dbReference>
<dbReference type="SMART" id="SM00347">
    <property type="entry name" value="HTH_MARR"/>
    <property type="match status" value="1"/>
</dbReference>
<organism evidence="5 6">
    <name type="scientific">Coprococcus hominis</name>
    <name type="common">ex Liu et al. 2022</name>
    <dbReference type="NCBI Taxonomy" id="2763039"/>
    <lineage>
        <taxon>Bacteria</taxon>
        <taxon>Bacillati</taxon>
        <taxon>Bacillota</taxon>
        <taxon>Clostridia</taxon>
        <taxon>Lachnospirales</taxon>
        <taxon>Lachnospiraceae</taxon>
        <taxon>Coprococcus</taxon>
    </lineage>
</organism>
<protein>
    <submittedName>
        <fullName evidence="5">MarR family transcriptional regulator</fullName>
    </submittedName>
</protein>
<evidence type="ECO:0000313" key="6">
    <source>
        <dbReference type="Proteomes" id="UP000615234"/>
    </source>
</evidence>
<keyword evidence="6" id="KW-1185">Reference proteome</keyword>
<dbReference type="PRINTS" id="PR00598">
    <property type="entry name" value="HTHMARR"/>
</dbReference>
<dbReference type="InterPro" id="IPR000835">
    <property type="entry name" value="HTH_MarR-typ"/>
</dbReference>
<dbReference type="PANTHER" id="PTHR33164:SF56">
    <property type="entry name" value="HTH-TYPE TRANSCRIPTIONAL REGULATOR MHQR"/>
    <property type="match status" value="1"/>
</dbReference>
<evidence type="ECO:0000313" key="5">
    <source>
        <dbReference type="EMBL" id="MBC5663231.1"/>
    </source>
</evidence>
<dbReference type="GO" id="GO:0006950">
    <property type="term" value="P:response to stress"/>
    <property type="evidence" value="ECO:0007669"/>
    <property type="project" value="TreeGrafter"/>
</dbReference>
<dbReference type="InterPro" id="IPR023187">
    <property type="entry name" value="Tscrpt_reg_MarR-type_CS"/>
</dbReference>
<reference evidence="5 6" key="1">
    <citation type="submission" date="2020-08" db="EMBL/GenBank/DDBJ databases">
        <title>Genome public.</title>
        <authorList>
            <person name="Liu C."/>
            <person name="Sun Q."/>
        </authorList>
    </citation>
    <scope>NUCLEOTIDE SEQUENCE [LARGE SCALE GENOMIC DNA]</scope>
    <source>
        <strain evidence="5 6">NSJ-10</strain>
    </source>
</reference>
<dbReference type="GO" id="GO:0003700">
    <property type="term" value="F:DNA-binding transcription factor activity"/>
    <property type="evidence" value="ECO:0007669"/>
    <property type="project" value="InterPro"/>
</dbReference>
<sequence>MNQEKDMDTDPKLPCGPEKDIGYYIKRINDKLKAGFDAYLRDVDLTSSQARVLEYVYWNGGMVTQKEIEVFLDVAHPTVVGIVNRLEKKGYLNCYLDENNKRNKMVCSTCEAEKLLHKMYEGRRASEQRLLHSFSEDEAAQVKKLLEKLYDNVR</sequence>
<dbReference type="RefSeq" id="WP_117808826.1">
    <property type="nucleotide sequence ID" value="NZ_JACOOX010000005.1"/>
</dbReference>
<dbReference type="Pfam" id="PF12802">
    <property type="entry name" value="MarR_2"/>
    <property type="match status" value="1"/>
</dbReference>
<dbReference type="EMBL" id="JACOOX010000005">
    <property type="protein sequence ID" value="MBC5663231.1"/>
    <property type="molecule type" value="Genomic_DNA"/>
</dbReference>
<accession>A0A8I0AMM5</accession>
<evidence type="ECO:0000256" key="1">
    <source>
        <dbReference type="ARBA" id="ARBA00023015"/>
    </source>
</evidence>
<dbReference type="InterPro" id="IPR036388">
    <property type="entry name" value="WH-like_DNA-bd_sf"/>
</dbReference>